<feature type="compositionally biased region" description="Low complexity" evidence="1">
    <location>
        <begin position="753"/>
        <end position="775"/>
    </location>
</feature>
<organism evidence="3 4">
    <name type="scientific">Halarchaeum grantii</name>
    <dbReference type="NCBI Taxonomy" id="1193105"/>
    <lineage>
        <taxon>Archaea</taxon>
        <taxon>Methanobacteriati</taxon>
        <taxon>Methanobacteriota</taxon>
        <taxon>Stenosarchaea group</taxon>
        <taxon>Halobacteria</taxon>
        <taxon>Halobacteriales</taxon>
        <taxon>Halobacteriaceae</taxon>
    </lineage>
</organism>
<evidence type="ECO:0000256" key="1">
    <source>
        <dbReference type="SAM" id="MobiDB-lite"/>
    </source>
</evidence>
<dbReference type="Proteomes" id="UP000628840">
    <property type="component" value="Unassembled WGS sequence"/>
</dbReference>
<keyword evidence="2" id="KW-0812">Transmembrane</keyword>
<protein>
    <submittedName>
        <fullName evidence="3">Uncharacterized protein</fullName>
    </submittedName>
</protein>
<dbReference type="AlphaFoldDB" id="A0A830F4T0"/>
<name>A0A830F4T0_9EURY</name>
<feature type="region of interest" description="Disordered" evidence="1">
    <location>
        <begin position="745"/>
        <end position="814"/>
    </location>
</feature>
<dbReference type="InterPro" id="IPR021256">
    <property type="entry name" value="DUF2808"/>
</dbReference>
<evidence type="ECO:0000313" key="3">
    <source>
        <dbReference type="EMBL" id="GGL21063.1"/>
    </source>
</evidence>
<sequence>MNAIVVLSLVASVGVGFVGTAVAADTATIEATPANATATATHNVSVSPDSNEAGSSLNSIQVQYPDSSADAGNVTGADVEAAYVVRNGDRTNVTDDLQAVKHSDNGNTVAFTFGGSYDVRAGDTFHVVYSDVENPDSMGTYSVKVDLNSQSSGSPATDRLNITQAAATTSLTATPDWDGANATHTLSYAPGSAQDNRTLQNVTVDYGMNATLYDLPPENVTAFVDADADGQNDSAESGLNVTGVTAANQNLTVAFDGSYTLNASEPIVVSYDPVGNPDAAGTYTERVTANGDWENATNVTLDVVVSSETSDASVTPYPPYAGAQSTHVATGEVGSDDASDSLNEFRVDYAEDTGATDVSAVGLSDVHAVGISTDGDGTIETNVTDDLSSVSISNDGHTLLLGFGGSYTLDQGDVVVANYSDVRNPGDNGTYTAAVGINTQSDDADIAADFEVTTGPASATVTAANASEHANTTHTLAFRPGTSQYGATVTSLAANYTASGIADVPANATVSDAFIDTDGDLTNESGDPALNVTDFGVTDGVVNATFEGNHTVASDERVVLTYENVTNPGDGSYAIPSALNGDWANGTDATLTVTTDTEAVNASLAVDPDTPDATSTHTATVEVAPNDASDSLNSIEVDYAAIETATDVSAVGASDVVRVGISTDGDGTVETNVSDDLSEVDVSNDGHTLTFGFGGSYTLSQGDVVVVEYHDAENPATESTYHAAIGVNVQSTDAPVTAAFDIAASSSDDDSDTSGGSDTDDTSNSVGDTSDTTGATDGGSGDDGQSTTTTTPTTTATPTETQTVTSTTTATSATAATETTSGGLLGFGLAAVSVALAAGVLVLRRRD</sequence>
<dbReference type="EMBL" id="BMPF01000001">
    <property type="protein sequence ID" value="GGL21063.1"/>
    <property type="molecule type" value="Genomic_DNA"/>
</dbReference>
<proteinExistence type="predicted"/>
<dbReference type="Pfam" id="PF10989">
    <property type="entry name" value="DUF2808"/>
    <property type="match status" value="1"/>
</dbReference>
<feature type="compositionally biased region" description="Low complexity" evidence="1">
    <location>
        <begin position="783"/>
        <end position="814"/>
    </location>
</feature>
<accession>A0A830F4T0</accession>
<gene>
    <name evidence="3" type="ORF">GCM10009037_00430</name>
</gene>
<keyword evidence="2" id="KW-0472">Membrane</keyword>
<keyword evidence="4" id="KW-1185">Reference proteome</keyword>
<keyword evidence="2" id="KW-1133">Transmembrane helix</keyword>
<reference evidence="3 4" key="1">
    <citation type="journal article" date="2019" name="Int. J. Syst. Evol. Microbiol.">
        <title>The Global Catalogue of Microorganisms (GCM) 10K type strain sequencing project: providing services to taxonomists for standard genome sequencing and annotation.</title>
        <authorList>
            <consortium name="The Broad Institute Genomics Platform"/>
            <consortium name="The Broad Institute Genome Sequencing Center for Infectious Disease"/>
            <person name="Wu L."/>
            <person name="Ma J."/>
        </authorList>
    </citation>
    <scope>NUCLEOTIDE SEQUENCE [LARGE SCALE GENOMIC DNA]</scope>
    <source>
        <strain evidence="3 4">JCM 19585</strain>
    </source>
</reference>
<evidence type="ECO:0000256" key="2">
    <source>
        <dbReference type="SAM" id="Phobius"/>
    </source>
</evidence>
<comment type="caution">
    <text evidence="3">The sequence shown here is derived from an EMBL/GenBank/DDBJ whole genome shotgun (WGS) entry which is preliminary data.</text>
</comment>
<evidence type="ECO:0000313" key="4">
    <source>
        <dbReference type="Proteomes" id="UP000628840"/>
    </source>
</evidence>
<feature type="transmembrane region" description="Helical" evidence="2">
    <location>
        <begin position="824"/>
        <end position="843"/>
    </location>
</feature>